<dbReference type="AlphaFoldDB" id="A0A814QS64"/>
<dbReference type="PANTHER" id="PTHR15711">
    <property type="entry name" value="RAP GTPASE-ACTIVATING PROTEIN"/>
    <property type="match status" value="1"/>
</dbReference>
<dbReference type="EMBL" id="CAJNOR010001325">
    <property type="protein sequence ID" value="CAF1122131.1"/>
    <property type="molecule type" value="Genomic_DNA"/>
</dbReference>
<feature type="compositionally biased region" description="Low complexity" evidence="2">
    <location>
        <begin position="604"/>
        <end position="619"/>
    </location>
</feature>
<evidence type="ECO:0000313" key="4">
    <source>
        <dbReference type="EMBL" id="CAF1122131.1"/>
    </source>
</evidence>
<dbReference type="PROSITE" id="PS50085">
    <property type="entry name" value="RAPGAP"/>
    <property type="match status" value="1"/>
</dbReference>
<reference evidence="4" key="1">
    <citation type="submission" date="2021-02" db="EMBL/GenBank/DDBJ databases">
        <authorList>
            <person name="Nowell W R."/>
        </authorList>
    </citation>
    <scope>NUCLEOTIDE SEQUENCE</scope>
</reference>
<organism evidence="4 5">
    <name type="scientific">Adineta ricciae</name>
    <name type="common">Rotifer</name>
    <dbReference type="NCBI Taxonomy" id="249248"/>
    <lineage>
        <taxon>Eukaryota</taxon>
        <taxon>Metazoa</taxon>
        <taxon>Spiralia</taxon>
        <taxon>Gnathifera</taxon>
        <taxon>Rotifera</taxon>
        <taxon>Eurotatoria</taxon>
        <taxon>Bdelloidea</taxon>
        <taxon>Adinetida</taxon>
        <taxon>Adinetidae</taxon>
        <taxon>Adineta</taxon>
    </lineage>
</organism>
<dbReference type="InterPro" id="IPR035974">
    <property type="entry name" value="Rap/Ran-GAP_sf"/>
</dbReference>
<feature type="compositionally biased region" description="Polar residues" evidence="2">
    <location>
        <begin position="704"/>
        <end position="713"/>
    </location>
</feature>
<keyword evidence="1" id="KW-0343">GTPase activation</keyword>
<evidence type="ECO:0000313" key="5">
    <source>
        <dbReference type="Proteomes" id="UP000663828"/>
    </source>
</evidence>
<keyword evidence="5" id="KW-1185">Reference proteome</keyword>
<dbReference type="GO" id="GO:0051056">
    <property type="term" value="P:regulation of small GTPase mediated signal transduction"/>
    <property type="evidence" value="ECO:0007669"/>
    <property type="project" value="InterPro"/>
</dbReference>
<feature type="compositionally biased region" description="Polar residues" evidence="2">
    <location>
        <begin position="651"/>
        <end position="670"/>
    </location>
</feature>
<feature type="region of interest" description="Disordered" evidence="2">
    <location>
        <begin position="21"/>
        <end position="129"/>
    </location>
</feature>
<comment type="caution">
    <text evidence="4">The sequence shown here is derived from an EMBL/GenBank/DDBJ whole genome shotgun (WGS) entry which is preliminary data.</text>
</comment>
<protein>
    <recommendedName>
        <fullName evidence="3">Rap-GAP domain-containing protein</fullName>
    </recommendedName>
</protein>
<name>A0A814QS64_ADIRI</name>
<feature type="domain" description="Rap-GAP" evidence="3">
    <location>
        <begin position="351"/>
        <end position="568"/>
    </location>
</feature>
<evidence type="ECO:0000256" key="2">
    <source>
        <dbReference type="SAM" id="MobiDB-lite"/>
    </source>
</evidence>
<feature type="compositionally biased region" description="Polar residues" evidence="2">
    <location>
        <begin position="69"/>
        <end position="80"/>
    </location>
</feature>
<feature type="region of interest" description="Disordered" evidence="2">
    <location>
        <begin position="642"/>
        <end position="820"/>
    </location>
</feature>
<feature type="compositionally biased region" description="Polar residues" evidence="2">
    <location>
        <begin position="728"/>
        <end position="743"/>
    </location>
</feature>
<proteinExistence type="predicted"/>
<dbReference type="PANTHER" id="PTHR15711:SF65">
    <property type="entry name" value="RAPGAP_RANGAP DOMAIN-CONTAINING PROTEIN"/>
    <property type="match status" value="1"/>
</dbReference>
<dbReference type="InterPro" id="IPR050989">
    <property type="entry name" value="Rap1_Ran_GAP"/>
</dbReference>
<dbReference type="GO" id="GO:0005096">
    <property type="term" value="F:GTPase activator activity"/>
    <property type="evidence" value="ECO:0007669"/>
    <property type="project" value="UniProtKB-KW"/>
</dbReference>
<dbReference type="Pfam" id="PF02145">
    <property type="entry name" value="Rap_GAP"/>
    <property type="match status" value="1"/>
</dbReference>
<feature type="compositionally biased region" description="Low complexity" evidence="2">
    <location>
        <begin position="59"/>
        <end position="68"/>
    </location>
</feature>
<evidence type="ECO:0000256" key="1">
    <source>
        <dbReference type="ARBA" id="ARBA00022468"/>
    </source>
</evidence>
<feature type="compositionally biased region" description="Basic and acidic residues" evidence="2">
    <location>
        <begin position="107"/>
        <end position="127"/>
    </location>
</feature>
<gene>
    <name evidence="4" type="ORF">XAT740_LOCUS19440</name>
</gene>
<feature type="compositionally biased region" description="Polar residues" evidence="2">
    <location>
        <begin position="158"/>
        <end position="173"/>
    </location>
</feature>
<dbReference type="SUPFAM" id="SSF111347">
    <property type="entry name" value="Rap/Ran-GAP"/>
    <property type="match status" value="1"/>
</dbReference>
<feature type="compositionally biased region" description="Acidic residues" evidence="2">
    <location>
        <begin position="783"/>
        <end position="794"/>
    </location>
</feature>
<sequence>MSVESTATSSASQMPAFKNRLDVYLQPSKPLQPSLSHNDHLPPARHSINVTTRDHHHNQQQQQQQQQQNGSRPRTMSASEEASADTVGELTTVPSYSNRHLHKRDRRSSDMKGASEHHDTSAVDRRNSSPQVYLNALFSHGFRNTKHHHKASTKEEGNNNPMTSNNVNASNIAPSTHVNDVTAIKTDAFSTSKMPPTVANGLRLVNSQSNDRLSSNQPEDVPVQSLFTMDAWTSEPRTAEPFRHDSNTPPCVAENYRAHFYDYFHVNYCGEFEHEGPFLASLRVMHQKLPAPDNSEARAIVRTPVRNYVISEPLNEANEQHILQVLFDKINFSSVRTYGTIGDPKTNEKVYAFDKINDERYNCKIGVLYQSSNQVNELQILGNDSLTDELRVFLESISKPVSLKGFPNYRGDLDTKDDLHGEYSYYTVHENHEIMFNVAPIVPSTKTNGQYIERKGLIGNAFVCIIFQEPDAIFSPDFISGKVTQIYISVQPVTIENQLYYKICIWRRNDITAQIWPPGGVYKFDQSFVSFFLTLLLNAINVAVESPSLRRQISEQRQRLKCEELRKLAHMFSVGPIPDMHIEYDYSQHWVEARPNARSESFAGTSSTGTNETTSTVSGRSSPVPKKRGFSKKLLGVFSGRSGSVTSASSNYTNSDTSSANSQPSASDASTALGRTVSHSTKEPVKRAPSVKLNQAPAAPPRPTSSLTFQNIVVQPATPSGAPANPFPSDNSLTSNNFLNTAALTIESRSRSNSSPEHHNPSNKSQSSHASTIDEESRSANITDEETDDDDDGDEFKNNSNDDDNSSNPPVPSSSIMNMS</sequence>
<feature type="region of interest" description="Disordered" evidence="2">
    <location>
        <begin position="145"/>
        <end position="173"/>
    </location>
</feature>
<dbReference type="InterPro" id="IPR000331">
    <property type="entry name" value="Rap/Ran_GAP_dom"/>
</dbReference>
<accession>A0A814QS64</accession>
<dbReference type="Gene3D" id="3.40.50.11210">
    <property type="entry name" value="Rap/Ran-GAP"/>
    <property type="match status" value="1"/>
</dbReference>
<evidence type="ECO:0000259" key="3">
    <source>
        <dbReference type="PROSITE" id="PS50085"/>
    </source>
</evidence>
<feature type="region of interest" description="Disordered" evidence="2">
    <location>
        <begin position="597"/>
        <end position="628"/>
    </location>
</feature>
<dbReference type="Proteomes" id="UP000663828">
    <property type="component" value="Unassembled WGS sequence"/>
</dbReference>